<feature type="compositionally biased region" description="Polar residues" evidence="7">
    <location>
        <begin position="20"/>
        <end position="30"/>
    </location>
</feature>
<sequence length="201" mass="21357">MSDTPDTLHTPDGSGRPPRQSRTGLKSTGTRKAASKSNRTRAREFALQALYQHLVGGNDAASIDTFTRDLAGFHKADAAHYDALLHGCIELADDLDALIKPLLDRKLGEISPIERATMWIGAYEFQHCLDVPWRVVINECIELAKEFGGTDGHKYVNAVLNGLAPRLRAAEVAQDKSGAAPAAPAPVEAAAAPAADAPPAA</sequence>
<gene>
    <name evidence="6" type="primary">nusB</name>
    <name evidence="9" type="ORF">GCM10023090_06270</name>
</gene>
<feature type="region of interest" description="Disordered" evidence="7">
    <location>
        <begin position="178"/>
        <end position="201"/>
    </location>
</feature>
<name>A0ABP8L000_9BURK</name>
<keyword evidence="3 6" id="KW-0694">RNA-binding</keyword>
<dbReference type="RefSeq" id="WP_345061050.1">
    <property type="nucleotide sequence ID" value="NZ_BAABEX010000005.1"/>
</dbReference>
<evidence type="ECO:0000313" key="9">
    <source>
        <dbReference type="EMBL" id="GAA4419649.1"/>
    </source>
</evidence>
<accession>A0ABP8L000</accession>
<keyword evidence="5 6" id="KW-0804">Transcription</keyword>
<protein>
    <recommendedName>
        <fullName evidence="6">Transcription antitermination protein NusB</fullName>
    </recommendedName>
    <alternativeName>
        <fullName evidence="6">Antitermination factor NusB</fullName>
    </alternativeName>
</protein>
<dbReference type="PANTHER" id="PTHR11078">
    <property type="entry name" value="N UTILIZATION SUBSTANCE PROTEIN B-RELATED"/>
    <property type="match status" value="1"/>
</dbReference>
<comment type="function">
    <text evidence="6">Involved in transcription antitermination. Required for transcription of ribosomal RNA (rRNA) genes. Binds specifically to the boxA antiterminator sequence of the ribosomal RNA (rrn) operons.</text>
</comment>
<dbReference type="Gene3D" id="1.10.940.10">
    <property type="entry name" value="NusB-like"/>
    <property type="match status" value="1"/>
</dbReference>
<dbReference type="InterPro" id="IPR006027">
    <property type="entry name" value="NusB_RsmB_TIM44"/>
</dbReference>
<evidence type="ECO:0000259" key="8">
    <source>
        <dbReference type="Pfam" id="PF01029"/>
    </source>
</evidence>
<reference evidence="10" key="1">
    <citation type="journal article" date="2019" name="Int. J. Syst. Evol. Microbiol.">
        <title>The Global Catalogue of Microorganisms (GCM) 10K type strain sequencing project: providing services to taxonomists for standard genome sequencing and annotation.</title>
        <authorList>
            <consortium name="The Broad Institute Genomics Platform"/>
            <consortium name="The Broad Institute Genome Sequencing Center for Infectious Disease"/>
            <person name="Wu L."/>
            <person name="Ma J."/>
        </authorList>
    </citation>
    <scope>NUCLEOTIDE SEQUENCE [LARGE SCALE GENOMIC DNA]</scope>
    <source>
        <strain evidence="10">JCM 31890</strain>
    </source>
</reference>
<dbReference type="InterPro" id="IPR035926">
    <property type="entry name" value="NusB-like_sf"/>
</dbReference>
<comment type="similarity">
    <text evidence="1 6">Belongs to the NusB family.</text>
</comment>
<evidence type="ECO:0000256" key="3">
    <source>
        <dbReference type="ARBA" id="ARBA00022884"/>
    </source>
</evidence>
<organism evidence="9 10">
    <name type="scientific">Acidovorax lacteus</name>
    <dbReference type="NCBI Taxonomy" id="1924988"/>
    <lineage>
        <taxon>Bacteria</taxon>
        <taxon>Pseudomonadati</taxon>
        <taxon>Pseudomonadota</taxon>
        <taxon>Betaproteobacteria</taxon>
        <taxon>Burkholderiales</taxon>
        <taxon>Comamonadaceae</taxon>
        <taxon>Acidovorax</taxon>
    </lineage>
</organism>
<dbReference type="SUPFAM" id="SSF48013">
    <property type="entry name" value="NusB-like"/>
    <property type="match status" value="1"/>
</dbReference>
<keyword evidence="10" id="KW-1185">Reference proteome</keyword>
<evidence type="ECO:0000256" key="6">
    <source>
        <dbReference type="HAMAP-Rule" id="MF_00073"/>
    </source>
</evidence>
<dbReference type="NCBIfam" id="TIGR01951">
    <property type="entry name" value="nusB"/>
    <property type="match status" value="1"/>
</dbReference>
<dbReference type="InterPro" id="IPR011605">
    <property type="entry name" value="NusB_fam"/>
</dbReference>
<evidence type="ECO:0000313" key="10">
    <source>
        <dbReference type="Proteomes" id="UP001501788"/>
    </source>
</evidence>
<comment type="caution">
    <text evidence="9">The sequence shown here is derived from an EMBL/GenBank/DDBJ whole genome shotgun (WGS) entry which is preliminary data.</text>
</comment>
<feature type="compositionally biased region" description="Low complexity" evidence="7">
    <location>
        <begin position="179"/>
        <end position="201"/>
    </location>
</feature>
<dbReference type="Pfam" id="PF01029">
    <property type="entry name" value="NusB"/>
    <property type="match status" value="1"/>
</dbReference>
<dbReference type="EMBL" id="BAABEX010000005">
    <property type="protein sequence ID" value="GAA4419649.1"/>
    <property type="molecule type" value="Genomic_DNA"/>
</dbReference>
<feature type="domain" description="NusB/RsmB/TIM44" evidence="8">
    <location>
        <begin position="41"/>
        <end position="163"/>
    </location>
</feature>
<evidence type="ECO:0000256" key="1">
    <source>
        <dbReference type="ARBA" id="ARBA00005952"/>
    </source>
</evidence>
<evidence type="ECO:0000256" key="7">
    <source>
        <dbReference type="SAM" id="MobiDB-lite"/>
    </source>
</evidence>
<feature type="region of interest" description="Disordered" evidence="7">
    <location>
        <begin position="1"/>
        <end position="40"/>
    </location>
</feature>
<proteinExistence type="inferred from homology"/>
<keyword evidence="4 6" id="KW-0805">Transcription regulation</keyword>
<keyword evidence="2 6" id="KW-0889">Transcription antitermination</keyword>
<evidence type="ECO:0000256" key="2">
    <source>
        <dbReference type="ARBA" id="ARBA00022814"/>
    </source>
</evidence>
<dbReference type="HAMAP" id="MF_00073">
    <property type="entry name" value="NusB"/>
    <property type="match status" value="1"/>
</dbReference>
<evidence type="ECO:0000256" key="4">
    <source>
        <dbReference type="ARBA" id="ARBA00023015"/>
    </source>
</evidence>
<dbReference type="PANTHER" id="PTHR11078:SF3">
    <property type="entry name" value="ANTITERMINATION NUSB DOMAIN-CONTAINING PROTEIN"/>
    <property type="match status" value="1"/>
</dbReference>
<evidence type="ECO:0000256" key="5">
    <source>
        <dbReference type="ARBA" id="ARBA00023163"/>
    </source>
</evidence>
<dbReference type="Proteomes" id="UP001501788">
    <property type="component" value="Unassembled WGS sequence"/>
</dbReference>